<dbReference type="AlphaFoldDB" id="A0A9P0P4A5"/>
<evidence type="ECO:0000256" key="1">
    <source>
        <dbReference type="SAM" id="MobiDB-lite"/>
    </source>
</evidence>
<evidence type="ECO:0000313" key="3">
    <source>
        <dbReference type="Proteomes" id="UP001152888"/>
    </source>
</evidence>
<proteinExistence type="predicted"/>
<dbReference type="Proteomes" id="UP001152888">
    <property type="component" value="Unassembled WGS sequence"/>
</dbReference>
<protein>
    <submittedName>
        <fullName evidence="2">Uncharacterized protein</fullName>
    </submittedName>
</protein>
<feature type="region of interest" description="Disordered" evidence="1">
    <location>
        <begin position="17"/>
        <end position="40"/>
    </location>
</feature>
<dbReference type="EMBL" id="CAKOFQ010006775">
    <property type="protein sequence ID" value="CAH1970445.1"/>
    <property type="molecule type" value="Genomic_DNA"/>
</dbReference>
<name>A0A9P0P4A5_ACAOB</name>
<gene>
    <name evidence="2" type="ORF">ACAOBT_LOCUS8928</name>
</gene>
<sequence length="88" mass="9496">MASADVLLHPDTDVNTTATLLSTRRRPPKPSDSTLSPASGAPLWGVVGSTSYKYPCPIAWTTLKLHTIRCWSCDPPSLNRSKSAVKIC</sequence>
<evidence type="ECO:0000313" key="2">
    <source>
        <dbReference type="EMBL" id="CAH1970445.1"/>
    </source>
</evidence>
<accession>A0A9P0P4A5</accession>
<keyword evidence="3" id="KW-1185">Reference proteome</keyword>
<reference evidence="2" key="1">
    <citation type="submission" date="2022-03" db="EMBL/GenBank/DDBJ databases">
        <authorList>
            <person name="Sayadi A."/>
        </authorList>
    </citation>
    <scope>NUCLEOTIDE SEQUENCE</scope>
</reference>
<comment type="caution">
    <text evidence="2">The sequence shown here is derived from an EMBL/GenBank/DDBJ whole genome shotgun (WGS) entry which is preliminary data.</text>
</comment>
<organism evidence="2 3">
    <name type="scientific">Acanthoscelides obtectus</name>
    <name type="common">Bean weevil</name>
    <name type="synonym">Bruchus obtectus</name>
    <dbReference type="NCBI Taxonomy" id="200917"/>
    <lineage>
        <taxon>Eukaryota</taxon>
        <taxon>Metazoa</taxon>
        <taxon>Ecdysozoa</taxon>
        <taxon>Arthropoda</taxon>
        <taxon>Hexapoda</taxon>
        <taxon>Insecta</taxon>
        <taxon>Pterygota</taxon>
        <taxon>Neoptera</taxon>
        <taxon>Endopterygota</taxon>
        <taxon>Coleoptera</taxon>
        <taxon>Polyphaga</taxon>
        <taxon>Cucujiformia</taxon>
        <taxon>Chrysomeloidea</taxon>
        <taxon>Chrysomelidae</taxon>
        <taxon>Bruchinae</taxon>
        <taxon>Bruchini</taxon>
        <taxon>Acanthoscelides</taxon>
    </lineage>
</organism>